<reference evidence="1" key="1">
    <citation type="submission" date="2019-02" db="EMBL/GenBank/DDBJ databases">
        <authorList>
            <person name="Gruber-Vodicka R. H."/>
            <person name="Seah K. B. B."/>
        </authorList>
    </citation>
    <scope>NUCLEOTIDE SEQUENCE</scope>
    <source>
        <strain evidence="1">BECK_BZ131</strain>
    </source>
</reference>
<protein>
    <submittedName>
        <fullName evidence="1">Uncharacterized protein</fullName>
    </submittedName>
</protein>
<dbReference type="EMBL" id="CAADFE010000091">
    <property type="protein sequence ID" value="VFJ75860.1"/>
    <property type="molecule type" value="Genomic_DNA"/>
</dbReference>
<organism evidence="1">
    <name type="scientific">Candidatus Kentrum sp. FW</name>
    <dbReference type="NCBI Taxonomy" id="2126338"/>
    <lineage>
        <taxon>Bacteria</taxon>
        <taxon>Pseudomonadati</taxon>
        <taxon>Pseudomonadota</taxon>
        <taxon>Gammaproteobacteria</taxon>
        <taxon>Candidatus Kentrum</taxon>
    </lineage>
</organism>
<sequence>MQGVLGEFWRNDTGIEVLPLKQKSLFRHLSDLCNRFITGKETANSIGRGFDLGLDDCGYNERKASHISVKSCLVGSANSLSNTPPKTDVSA</sequence>
<dbReference type="AlphaFoldDB" id="A0A450U0M5"/>
<name>A0A450U0M5_9GAMM</name>
<accession>A0A450U0M5</accession>
<proteinExistence type="predicted"/>
<gene>
    <name evidence="1" type="ORF">BECKFW1821C_GA0114237_109110</name>
</gene>
<evidence type="ECO:0000313" key="1">
    <source>
        <dbReference type="EMBL" id="VFJ75860.1"/>
    </source>
</evidence>